<keyword evidence="3" id="KW-1003">Cell membrane</keyword>
<feature type="transmembrane region" description="Helical" evidence="7">
    <location>
        <begin position="66"/>
        <end position="86"/>
    </location>
</feature>
<evidence type="ECO:0000256" key="3">
    <source>
        <dbReference type="ARBA" id="ARBA00022475"/>
    </source>
</evidence>
<evidence type="ECO:0000256" key="4">
    <source>
        <dbReference type="ARBA" id="ARBA00022692"/>
    </source>
</evidence>
<dbReference type="InterPro" id="IPR003370">
    <property type="entry name" value="Chromate_transpt"/>
</dbReference>
<evidence type="ECO:0000256" key="6">
    <source>
        <dbReference type="ARBA" id="ARBA00023136"/>
    </source>
</evidence>
<protein>
    <submittedName>
        <fullName evidence="8">Uncharacterized protein</fullName>
    </submittedName>
</protein>
<sequence length="125" mass="14239">MCSVRTTYLGMLANPEHPVLGALIGWIAIFTPGLILKFAVLPFYVKLREKHVTRSLLRGLNAALRAFLYWPCVLCSLIFWCIYQQARSLHRCHPTVEGARTVKGSTSLESNTWWLIVVSMWFVSV</sequence>
<keyword evidence="6 7" id="KW-0472">Membrane</keyword>
<keyword evidence="5 7" id="KW-1133">Transmembrane helix</keyword>
<evidence type="ECO:0000256" key="5">
    <source>
        <dbReference type="ARBA" id="ARBA00022989"/>
    </source>
</evidence>
<dbReference type="EMBL" id="MU129211">
    <property type="protein sequence ID" value="KAF9504596.1"/>
    <property type="molecule type" value="Genomic_DNA"/>
</dbReference>
<evidence type="ECO:0000256" key="7">
    <source>
        <dbReference type="SAM" id="Phobius"/>
    </source>
</evidence>
<feature type="transmembrane region" description="Helical" evidence="7">
    <location>
        <begin position="20"/>
        <end position="45"/>
    </location>
</feature>
<gene>
    <name evidence="8" type="ORF">BS47DRAFT_660891</name>
</gene>
<evidence type="ECO:0000256" key="1">
    <source>
        <dbReference type="ARBA" id="ARBA00004651"/>
    </source>
</evidence>
<dbReference type="OrthoDB" id="2160638at2759"/>
<dbReference type="PANTHER" id="PTHR33567:SF3">
    <property type="entry name" value="CHROMATE ION TRANSPORTER (EUROFUNG)"/>
    <property type="match status" value="1"/>
</dbReference>
<accession>A0A9P6AF56</accession>
<evidence type="ECO:0000313" key="8">
    <source>
        <dbReference type="EMBL" id="KAF9504596.1"/>
    </source>
</evidence>
<dbReference type="GO" id="GO:0015109">
    <property type="term" value="F:chromate transmembrane transporter activity"/>
    <property type="evidence" value="ECO:0007669"/>
    <property type="project" value="InterPro"/>
</dbReference>
<keyword evidence="9" id="KW-1185">Reference proteome</keyword>
<comment type="caution">
    <text evidence="8">The sequence shown here is derived from an EMBL/GenBank/DDBJ whole genome shotgun (WGS) entry which is preliminary data.</text>
</comment>
<comment type="similarity">
    <text evidence="2">Belongs to the chromate ion transporter (CHR) (TC 2.A.51) family.</text>
</comment>
<name>A0A9P6AF56_9AGAM</name>
<comment type="subcellular location">
    <subcellularLocation>
        <location evidence="1">Cell membrane</location>
        <topology evidence="1">Multi-pass membrane protein</topology>
    </subcellularLocation>
</comment>
<dbReference type="AlphaFoldDB" id="A0A9P6AF56"/>
<dbReference type="Pfam" id="PF02417">
    <property type="entry name" value="Chromate_transp"/>
    <property type="match status" value="1"/>
</dbReference>
<keyword evidence="4 7" id="KW-0812">Transmembrane</keyword>
<dbReference type="PANTHER" id="PTHR33567">
    <property type="entry name" value="CHROMATE ION TRANSPORTER (EUROFUNG)"/>
    <property type="match status" value="1"/>
</dbReference>
<reference evidence="8" key="1">
    <citation type="journal article" date="2020" name="Nat. Commun.">
        <title>Large-scale genome sequencing of mycorrhizal fungi provides insights into the early evolution of symbiotic traits.</title>
        <authorList>
            <person name="Miyauchi S."/>
            <person name="Kiss E."/>
            <person name="Kuo A."/>
            <person name="Drula E."/>
            <person name="Kohler A."/>
            <person name="Sanchez-Garcia M."/>
            <person name="Morin E."/>
            <person name="Andreopoulos B."/>
            <person name="Barry K.W."/>
            <person name="Bonito G."/>
            <person name="Buee M."/>
            <person name="Carver A."/>
            <person name="Chen C."/>
            <person name="Cichocki N."/>
            <person name="Clum A."/>
            <person name="Culley D."/>
            <person name="Crous P.W."/>
            <person name="Fauchery L."/>
            <person name="Girlanda M."/>
            <person name="Hayes R.D."/>
            <person name="Keri Z."/>
            <person name="LaButti K."/>
            <person name="Lipzen A."/>
            <person name="Lombard V."/>
            <person name="Magnuson J."/>
            <person name="Maillard F."/>
            <person name="Murat C."/>
            <person name="Nolan M."/>
            <person name="Ohm R.A."/>
            <person name="Pangilinan J."/>
            <person name="Pereira M.F."/>
            <person name="Perotto S."/>
            <person name="Peter M."/>
            <person name="Pfister S."/>
            <person name="Riley R."/>
            <person name="Sitrit Y."/>
            <person name="Stielow J.B."/>
            <person name="Szollosi G."/>
            <person name="Zifcakova L."/>
            <person name="Stursova M."/>
            <person name="Spatafora J.W."/>
            <person name="Tedersoo L."/>
            <person name="Vaario L.M."/>
            <person name="Yamada A."/>
            <person name="Yan M."/>
            <person name="Wang P."/>
            <person name="Xu J."/>
            <person name="Bruns T."/>
            <person name="Baldrian P."/>
            <person name="Vilgalys R."/>
            <person name="Dunand C."/>
            <person name="Henrissat B."/>
            <person name="Grigoriev I.V."/>
            <person name="Hibbett D."/>
            <person name="Nagy L.G."/>
            <person name="Martin F.M."/>
        </authorList>
    </citation>
    <scope>NUCLEOTIDE SEQUENCE</scope>
    <source>
        <strain evidence="8">UP504</strain>
    </source>
</reference>
<organism evidence="8 9">
    <name type="scientific">Hydnum rufescens UP504</name>
    <dbReference type="NCBI Taxonomy" id="1448309"/>
    <lineage>
        <taxon>Eukaryota</taxon>
        <taxon>Fungi</taxon>
        <taxon>Dikarya</taxon>
        <taxon>Basidiomycota</taxon>
        <taxon>Agaricomycotina</taxon>
        <taxon>Agaricomycetes</taxon>
        <taxon>Cantharellales</taxon>
        <taxon>Hydnaceae</taxon>
        <taxon>Hydnum</taxon>
    </lineage>
</organism>
<dbReference type="GO" id="GO:0005886">
    <property type="term" value="C:plasma membrane"/>
    <property type="evidence" value="ECO:0007669"/>
    <property type="project" value="UniProtKB-SubCell"/>
</dbReference>
<evidence type="ECO:0000313" key="9">
    <source>
        <dbReference type="Proteomes" id="UP000886523"/>
    </source>
</evidence>
<dbReference type="Proteomes" id="UP000886523">
    <property type="component" value="Unassembled WGS sequence"/>
</dbReference>
<evidence type="ECO:0000256" key="2">
    <source>
        <dbReference type="ARBA" id="ARBA00005262"/>
    </source>
</evidence>
<proteinExistence type="inferred from homology"/>